<sequence length="259" mass="28654">MNTSAYMPYKSISPNIIVCKGLESYPGLNGTGFFVTFPPFEPVFYVTARHCIEDNLPDSSEAKLMIPVIPGGSKSVLFSHVLQTAVDDSCDNDIEDVAIYVVSEEISTEEYVALRERALPLQHQDDVDNLLKLALARGSNLRAVGYPIHNHPNCATEVDYDAGQMRIQPRGFYGKLSVDGLFPNQYCLTEVNWKEHDYRGFSGSPVVELAENISVKGDVHPLVVGVVLMATQHLVRFISINVVCNTIAAYLVHKGYVET</sequence>
<dbReference type="InterPro" id="IPR009003">
    <property type="entry name" value="Peptidase_S1_PA"/>
</dbReference>
<evidence type="ECO:0000313" key="2">
    <source>
        <dbReference type="Proteomes" id="UP000628086"/>
    </source>
</evidence>
<dbReference type="Proteomes" id="UP000628086">
    <property type="component" value="Unassembled WGS sequence"/>
</dbReference>
<evidence type="ECO:0000313" key="1">
    <source>
        <dbReference type="EMBL" id="MBC3474446.1"/>
    </source>
</evidence>
<organism evidence="1 2">
    <name type="scientific">Pseudomonas taiwanensis</name>
    <dbReference type="NCBI Taxonomy" id="470150"/>
    <lineage>
        <taxon>Bacteria</taxon>
        <taxon>Pseudomonadati</taxon>
        <taxon>Pseudomonadota</taxon>
        <taxon>Gammaproteobacteria</taxon>
        <taxon>Pseudomonadales</taxon>
        <taxon>Pseudomonadaceae</taxon>
        <taxon>Pseudomonas</taxon>
    </lineage>
</organism>
<comment type="caution">
    <text evidence="1">The sequence shown here is derived from an EMBL/GenBank/DDBJ whole genome shotgun (WGS) entry which is preliminary data.</text>
</comment>
<keyword evidence="2" id="KW-1185">Reference proteome</keyword>
<gene>
    <name evidence="1" type="ORF">HU747_02425</name>
</gene>
<proteinExistence type="predicted"/>
<dbReference type="RefSeq" id="WP_186598206.1">
    <property type="nucleotide sequence ID" value="NZ_JABWRR010000001.1"/>
</dbReference>
<name>A0ABR6V1S8_9PSED</name>
<dbReference type="EMBL" id="JABWRS010000001">
    <property type="protein sequence ID" value="MBC3474446.1"/>
    <property type="molecule type" value="Genomic_DNA"/>
</dbReference>
<reference evidence="1 2" key="1">
    <citation type="journal article" date="2020" name="Microorganisms">
        <title>Reliable Identification of Environmental Pseudomonas Isolates Using the rpoD Gene.</title>
        <authorList>
            <consortium name="The Broad Institute Genome Sequencing Platform"/>
            <person name="Girard L."/>
            <person name="Lood C."/>
            <person name="Rokni-Zadeh H."/>
            <person name="van Noort V."/>
            <person name="Lavigne R."/>
            <person name="De Mot R."/>
        </authorList>
    </citation>
    <scope>NUCLEOTIDE SEQUENCE [LARGE SCALE GENOMIC DNA]</scope>
    <source>
        <strain evidence="1 2">RW7P2</strain>
    </source>
</reference>
<accession>A0ABR6V1S8</accession>
<dbReference type="SUPFAM" id="SSF50494">
    <property type="entry name" value="Trypsin-like serine proteases"/>
    <property type="match status" value="1"/>
</dbReference>
<evidence type="ECO:0008006" key="3">
    <source>
        <dbReference type="Google" id="ProtNLM"/>
    </source>
</evidence>
<protein>
    <recommendedName>
        <fullName evidence="3">Trypsin-like peptidase domain-containing protein</fullName>
    </recommendedName>
</protein>